<sequence length="81" mass="9516">MWWGCWLSSRFARGVCIDCIPIADCITTFVVGVIWSENEIVYNFVEFAFVFIGCCYFWADVYVRNLHLNVELQFDNANFVK</sequence>
<name>A0A7I3ZB70_PHYPA</name>
<feature type="transmembrane region" description="Helical" evidence="1">
    <location>
        <begin position="40"/>
        <end position="59"/>
    </location>
</feature>
<reference evidence="2 3" key="1">
    <citation type="journal article" date="2008" name="Science">
        <title>The Physcomitrella genome reveals evolutionary insights into the conquest of land by plants.</title>
        <authorList>
            <person name="Rensing S."/>
            <person name="Lang D."/>
            <person name="Zimmer A."/>
            <person name="Terry A."/>
            <person name="Salamov A."/>
            <person name="Shapiro H."/>
            <person name="Nishiyama T."/>
            <person name="Perroud P.-F."/>
            <person name="Lindquist E."/>
            <person name="Kamisugi Y."/>
            <person name="Tanahashi T."/>
            <person name="Sakakibara K."/>
            <person name="Fujita T."/>
            <person name="Oishi K."/>
            <person name="Shin-I T."/>
            <person name="Kuroki Y."/>
            <person name="Toyoda A."/>
            <person name="Suzuki Y."/>
            <person name="Hashimoto A."/>
            <person name="Yamaguchi K."/>
            <person name="Sugano A."/>
            <person name="Kohara Y."/>
            <person name="Fujiyama A."/>
            <person name="Anterola A."/>
            <person name="Aoki S."/>
            <person name="Ashton N."/>
            <person name="Barbazuk W.B."/>
            <person name="Barker E."/>
            <person name="Bennetzen J."/>
            <person name="Bezanilla M."/>
            <person name="Blankenship R."/>
            <person name="Cho S.H."/>
            <person name="Dutcher S."/>
            <person name="Estelle M."/>
            <person name="Fawcett J.A."/>
            <person name="Gundlach H."/>
            <person name="Hanada K."/>
            <person name="Heyl A."/>
            <person name="Hicks K.A."/>
            <person name="Hugh J."/>
            <person name="Lohr M."/>
            <person name="Mayer K."/>
            <person name="Melkozernov A."/>
            <person name="Murata T."/>
            <person name="Nelson D."/>
            <person name="Pils B."/>
            <person name="Prigge M."/>
            <person name="Reiss B."/>
            <person name="Renner T."/>
            <person name="Rombauts S."/>
            <person name="Rushton P."/>
            <person name="Sanderfoot A."/>
            <person name="Schween G."/>
            <person name="Shiu S.-H."/>
            <person name="Stueber K."/>
            <person name="Theodoulou F.L."/>
            <person name="Tu H."/>
            <person name="Van de Peer Y."/>
            <person name="Verrier P.J."/>
            <person name="Waters E."/>
            <person name="Wood A."/>
            <person name="Yang L."/>
            <person name="Cove D."/>
            <person name="Cuming A."/>
            <person name="Hasebe M."/>
            <person name="Lucas S."/>
            <person name="Mishler D.B."/>
            <person name="Reski R."/>
            <person name="Grigoriev I."/>
            <person name="Quatrano R.S."/>
            <person name="Boore J.L."/>
        </authorList>
    </citation>
    <scope>NUCLEOTIDE SEQUENCE [LARGE SCALE GENOMIC DNA]</scope>
    <source>
        <strain evidence="2 3">cv. Gransden 2004</strain>
    </source>
</reference>
<keyword evidence="1" id="KW-0472">Membrane</keyword>
<evidence type="ECO:0000313" key="3">
    <source>
        <dbReference type="Proteomes" id="UP000006727"/>
    </source>
</evidence>
<reference evidence="2 3" key="2">
    <citation type="journal article" date="2018" name="Plant J.">
        <title>The Physcomitrella patens chromosome-scale assembly reveals moss genome structure and evolution.</title>
        <authorList>
            <person name="Lang D."/>
            <person name="Ullrich K.K."/>
            <person name="Murat F."/>
            <person name="Fuchs J."/>
            <person name="Jenkins J."/>
            <person name="Haas F.B."/>
            <person name="Piednoel M."/>
            <person name="Gundlach H."/>
            <person name="Van Bel M."/>
            <person name="Meyberg R."/>
            <person name="Vives C."/>
            <person name="Morata J."/>
            <person name="Symeonidi A."/>
            <person name="Hiss M."/>
            <person name="Muchero W."/>
            <person name="Kamisugi Y."/>
            <person name="Saleh O."/>
            <person name="Blanc G."/>
            <person name="Decker E.L."/>
            <person name="van Gessel N."/>
            <person name="Grimwood J."/>
            <person name="Hayes R.D."/>
            <person name="Graham S.W."/>
            <person name="Gunter L.E."/>
            <person name="McDaniel S.F."/>
            <person name="Hoernstein S.N.W."/>
            <person name="Larsson A."/>
            <person name="Li F.W."/>
            <person name="Perroud P.F."/>
            <person name="Phillips J."/>
            <person name="Ranjan P."/>
            <person name="Rokshar D.S."/>
            <person name="Rothfels C.J."/>
            <person name="Schneider L."/>
            <person name="Shu S."/>
            <person name="Stevenson D.W."/>
            <person name="Thummler F."/>
            <person name="Tillich M."/>
            <person name="Villarreal Aguilar J.C."/>
            <person name="Widiez T."/>
            <person name="Wong G.K."/>
            <person name="Wymore A."/>
            <person name="Zhang Y."/>
            <person name="Zimmer A.D."/>
            <person name="Quatrano R.S."/>
            <person name="Mayer K.F.X."/>
            <person name="Goodstein D."/>
            <person name="Casacuberta J.M."/>
            <person name="Vandepoele K."/>
            <person name="Reski R."/>
            <person name="Cuming A.C."/>
            <person name="Tuskan G.A."/>
            <person name="Maumus F."/>
            <person name="Salse J."/>
            <person name="Schmutz J."/>
            <person name="Rensing S.A."/>
        </authorList>
    </citation>
    <scope>NUCLEOTIDE SEQUENCE [LARGE SCALE GENOMIC DNA]</scope>
    <source>
        <strain evidence="2 3">cv. Gransden 2004</strain>
    </source>
</reference>
<dbReference type="Proteomes" id="UP000006727">
    <property type="component" value="Chromosome 19"/>
</dbReference>
<dbReference type="InParanoid" id="A0A7I3ZB70"/>
<dbReference type="EMBL" id="ABEU02000019">
    <property type="status" value="NOT_ANNOTATED_CDS"/>
    <property type="molecule type" value="Genomic_DNA"/>
</dbReference>
<dbReference type="AlphaFoldDB" id="A0A7I3ZB70"/>
<keyword evidence="3" id="KW-1185">Reference proteome</keyword>
<evidence type="ECO:0000256" key="1">
    <source>
        <dbReference type="SAM" id="Phobius"/>
    </source>
</evidence>
<feature type="transmembrane region" description="Helical" evidence="1">
    <location>
        <begin position="12"/>
        <end position="34"/>
    </location>
</feature>
<organism evidence="2 3">
    <name type="scientific">Physcomitrium patens</name>
    <name type="common">Spreading-leaved earth moss</name>
    <name type="synonym">Physcomitrella patens</name>
    <dbReference type="NCBI Taxonomy" id="3218"/>
    <lineage>
        <taxon>Eukaryota</taxon>
        <taxon>Viridiplantae</taxon>
        <taxon>Streptophyta</taxon>
        <taxon>Embryophyta</taxon>
        <taxon>Bryophyta</taxon>
        <taxon>Bryophytina</taxon>
        <taxon>Bryopsida</taxon>
        <taxon>Funariidae</taxon>
        <taxon>Funariales</taxon>
        <taxon>Funariaceae</taxon>
        <taxon>Physcomitrium</taxon>
    </lineage>
</organism>
<protein>
    <submittedName>
        <fullName evidence="2">Uncharacterized protein</fullName>
    </submittedName>
</protein>
<proteinExistence type="predicted"/>
<dbReference type="Gramene" id="Pp3c19_842V3.1">
    <property type="protein sequence ID" value="PAC:32939639.CDS.1"/>
    <property type="gene ID" value="Pp3c19_842"/>
</dbReference>
<keyword evidence="1" id="KW-0812">Transmembrane</keyword>
<accession>A0A7I3ZB70</accession>
<evidence type="ECO:0000313" key="2">
    <source>
        <dbReference type="EnsemblPlants" id="PAC:32939639.CDS.1"/>
    </source>
</evidence>
<keyword evidence="1" id="KW-1133">Transmembrane helix</keyword>
<dbReference type="EnsemblPlants" id="Pp3c19_842V3.1">
    <property type="protein sequence ID" value="PAC:32939639.CDS.1"/>
    <property type="gene ID" value="Pp3c19_842"/>
</dbReference>
<reference evidence="2" key="3">
    <citation type="submission" date="2020-12" db="UniProtKB">
        <authorList>
            <consortium name="EnsemblPlants"/>
        </authorList>
    </citation>
    <scope>IDENTIFICATION</scope>
</reference>